<evidence type="ECO:0000313" key="3">
    <source>
        <dbReference type="Proteomes" id="UP000187609"/>
    </source>
</evidence>
<dbReference type="Gramene" id="OIT36570">
    <property type="protein sequence ID" value="OIT36570"/>
    <property type="gene ID" value="A4A49_57896"/>
</dbReference>
<dbReference type="AlphaFoldDB" id="A0A1J6JR81"/>
<proteinExistence type="predicted"/>
<dbReference type="EMBL" id="MJEQ01000418">
    <property type="protein sequence ID" value="OIT36570.1"/>
    <property type="molecule type" value="Genomic_DNA"/>
</dbReference>
<dbReference type="Gramene" id="OIT19028">
    <property type="protein sequence ID" value="OIT19028"/>
    <property type="gene ID" value="A4A49_19890"/>
</dbReference>
<gene>
    <name evidence="1" type="ORF">A4A49_19890</name>
    <name evidence="2" type="ORF">A4A49_57896</name>
</gene>
<accession>A0A1J6JR81</accession>
<sequence>MDERKKILETVCHLFAMDKNDRNCYGCAWMQSVLISHLLQDTLFLRKFHLAIGIVNYKNHMPPIIRH</sequence>
<comment type="caution">
    <text evidence="1">The sequence shown here is derived from an EMBL/GenBank/DDBJ whole genome shotgun (WGS) entry which is preliminary data.</text>
</comment>
<protein>
    <submittedName>
        <fullName evidence="1">Uncharacterized protein</fullName>
    </submittedName>
</protein>
<keyword evidence="3" id="KW-1185">Reference proteome</keyword>
<evidence type="ECO:0000313" key="1">
    <source>
        <dbReference type="EMBL" id="OIT19028.1"/>
    </source>
</evidence>
<dbReference type="EMBL" id="MJEQ01011796">
    <property type="protein sequence ID" value="OIT19028.1"/>
    <property type="molecule type" value="Genomic_DNA"/>
</dbReference>
<organism evidence="1 3">
    <name type="scientific">Nicotiana attenuata</name>
    <name type="common">Coyote tobacco</name>
    <dbReference type="NCBI Taxonomy" id="49451"/>
    <lineage>
        <taxon>Eukaryota</taxon>
        <taxon>Viridiplantae</taxon>
        <taxon>Streptophyta</taxon>
        <taxon>Embryophyta</taxon>
        <taxon>Tracheophyta</taxon>
        <taxon>Spermatophyta</taxon>
        <taxon>Magnoliopsida</taxon>
        <taxon>eudicotyledons</taxon>
        <taxon>Gunneridae</taxon>
        <taxon>Pentapetalae</taxon>
        <taxon>asterids</taxon>
        <taxon>lamiids</taxon>
        <taxon>Solanales</taxon>
        <taxon>Solanaceae</taxon>
        <taxon>Nicotianoideae</taxon>
        <taxon>Nicotianeae</taxon>
        <taxon>Nicotiana</taxon>
    </lineage>
</organism>
<dbReference type="Proteomes" id="UP000187609">
    <property type="component" value="Unassembled WGS sequence"/>
</dbReference>
<name>A0A1J6JR81_NICAT</name>
<evidence type="ECO:0000313" key="2">
    <source>
        <dbReference type="EMBL" id="OIT36570.1"/>
    </source>
</evidence>
<reference evidence="1 3" key="1">
    <citation type="submission" date="2016-11" db="EMBL/GenBank/DDBJ databases">
        <title>The genome of Nicotiana attenuata.</title>
        <authorList>
            <person name="Xu S."/>
            <person name="Brockmoeller T."/>
            <person name="Gaquerel E."/>
            <person name="Navarro A."/>
            <person name="Kuhl H."/>
            <person name="Gase K."/>
            <person name="Ling Z."/>
            <person name="Zhou W."/>
            <person name="Kreitzer C."/>
            <person name="Stanke M."/>
            <person name="Tang H."/>
            <person name="Lyons E."/>
            <person name="Pandey P."/>
            <person name="Pandey S.P."/>
            <person name="Timmermann B."/>
            <person name="Baldwin I.T."/>
        </authorList>
    </citation>
    <scope>NUCLEOTIDE SEQUENCE [LARGE SCALE GENOMIC DNA]</scope>
    <source>
        <strain evidence="3">cv. UT</strain>
        <strain evidence="1">UT</strain>
        <tissue evidence="1">Leaves</tissue>
    </source>
</reference>